<dbReference type="PROSITE" id="PS50071">
    <property type="entry name" value="HOMEOBOX_2"/>
    <property type="match status" value="1"/>
</dbReference>
<reference evidence="11 12" key="1">
    <citation type="journal article" date="2018" name="G3 (Bethesda)">
        <title>Phylogenetic and Phylogenomic Definition of Rhizopus Species.</title>
        <authorList>
            <person name="Gryganskyi A.P."/>
            <person name="Golan J."/>
            <person name="Dolatabadi S."/>
            <person name="Mondo S."/>
            <person name="Robb S."/>
            <person name="Idnurm A."/>
            <person name="Muszewska A."/>
            <person name="Steczkiewicz K."/>
            <person name="Masonjones S."/>
            <person name="Liao H.L."/>
            <person name="Gajdeczka M.T."/>
            <person name="Anike F."/>
            <person name="Vuek A."/>
            <person name="Anishchenko I.M."/>
            <person name="Voigt K."/>
            <person name="de Hoog G.S."/>
            <person name="Smith M.E."/>
            <person name="Heitman J."/>
            <person name="Vilgalys R."/>
            <person name="Stajich J.E."/>
        </authorList>
    </citation>
    <scope>NUCLEOTIDE SEQUENCE [LARGE SCALE GENOMIC DNA]</scope>
    <source>
        <strain evidence="11 12">CBS 357.93</strain>
    </source>
</reference>
<dbReference type="SMART" id="SM00389">
    <property type="entry name" value="HOX"/>
    <property type="match status" value="1"/>
</dbReference>
<dbReference type="GO" id="GO:0003677">
    <property type="term" value="F:DNA binding"/>
    <property type="evidence" value="ECO:0007669"/>
    <property type="project" value="UniProtKB-UniRule"/>
</dbReference>
<dbReference type="InterPro" id="IPR008422">
    <property type="entry name" value="KN_HD"/>
</dbReference>
<feature type="region of interest" description="Disordered" evidence="9">
    <location>
        <begin position="206"/>
        <end position="236"/>
    </location>
</feature>
<evidence type="ECO:0000256" key="5">
    <source>
        <dbReference type="ARBA" id="ARBA00023163"/>
    </source>
</evidence>
<feature type="DNA-binding region" description="Homeobox" evidence="8">
    <location>
        <begin position="139"/>
        <end position="201"/>
    </location>
</feature>
<dbReference type="FunFam" id="1.10.10.60:FF:000059">
    <property type="entry name" value="TGFB-induced factor homeobox 1"/>
    <property type="match status" value="1"/>
</dbReference>
<dbReference type="GO" id="GO:0005634">
    <property type="term" value="C:nucleus"/>
    <property type="evidence" value="ECO:0007669"/>
    <property type="project" value="UniProtKB-SubCell"/>
</dbReference>
<comment type="similarity">
    <text evidence="7">Belongs to the TALE/TGIF homeobox family.</text>
</comment>
<feature type="compositionally biased region" description="Polar residues" evidence="9">
    <location>
        <begin position="9"/>
        <end position="31"/>
    </location>
</feature>
<comment type="caution">
    <text evidence="11">The sequence shown here is derived from an EMBL/GenBank/DDBJ whole genome shotgun (WGS) entry which is preliminary data.</text>
</comment>
<evidence type="ECO:0000256" key="1">
    <source>
        <dbReference type="ARBA" id="ARBA00004123"/>
    </source>
</evidence>
<gene>
    <name evidence="11" type="ORF">CU097_015428</name>
</gene>
<keyword evidence="6 8" id="KW-0539">Nucleus</keyword>
<keyword evidence="2" id="KW-0805">Transcription regulation</keyword>
<dbReference type="AlphaFoldDB" id="A0A367KBW4"/>
<evidence type="ECO:0000256" key="4">
    <source>
        <dbReference type="ARBA" id="ARBA00023155"/>
    </source>
</evidence>
<dbReference type="InterPro" id="IPR009057">
    <property type="entry name" value="Homeodomain-like_sf"/>
</dbReference>
<organism evidence="11 12">
    <name type="scientific">Rhizopus azygosporus</name>
    <name type="common">Rhizopus microsporus var. azygosporus</name>
    <dbReference type="NCBI Taxonomy" id="86630"/>
    <lineage>
        <taxon>Eukaryota</taxon>
        <taxon>Fungi</taxon>
        <taxon>Fungi incertae sedis</taxon>
        <taxon>Mucoromycota</taxon>
        <taxon>Mucoromycotina</taxon>
        <taxon>Mucoromycetes</taxon>
        <taxon>Mucorales</taxon>
        <taxon>Mucorineae</taxon>
        <taxon>Rhizopodaceae</taxon>
        <taxon>Rhizopus</taxon>
    </lineage>
</organism>
<sequence length="236" mass="27346">MPHPPLDTVCNNKNNTMKSNSVTSNRSASNVKKSDRQNFRIFSPVILFHDDYSCDHHLVELKKQKVNAMLKCNGQFWSHIILSTRYASPLHTPMTSPSLSSNDDNDDDDDEAEEEIIIVSEEEQEQKTQKSASIELKKKKKRRGNLPKDVTAILKEWLQEHSGHPYPTEEEKKLLVQRTNLSLNQISNWFINARRRLLPILLANHQQEPKRSVKRKSSRNIEEGGNNKNKRLRSRN</sequence>
<name>A0A367KBW4_RHIAZ</name>
<proteinExistence type="inferred from homology"/>
<evidence type="ECO:0000256" key="3">
    <source>
        <dbReference type="ARBA" id="ARBA00023125"/>
    </source>
</evidence>
<dbReference type="Pfam" id="PF05920">
    <property type="entry name" value="Homeobox_KN"/>
    <property type="match status" value="1"/>
</dbReference>
<comment type="subcellular location">
    <subcellularLocation>
        <location evidence="1 8">Nucleus</location>
    </subcellularLocation>
</comment>
<evidence type="ECO:0000256" key="8">
    <source>
        <dbReference type="PROSITE-ProRule" id="PRU00108"/>
    </source>
</evidence>
<protein>
    <recommendedName>
        <fullName evidence="10">Homeobox domain-containing protein</fullName>
    </recommendedName>
</protein>
<dbReference type="PANTHER" id="PTHR11850">
    <property type="entry name" value="HOMEOBOX PROTEIN TRANSCRIPTION FACTORS"/>
    <property type="match status" value="1"/>
</dbReference>
<feature type="region of interest" description="Disordered" evidence="9">
    <location>
        <begin position="92"/>
        <end position="111"/>
    </location>
</feature>
<dbReference type="EMBL" id="PJQL01000104">
    <property type="protein sequence ID" value="RCH99724.1"/>
    <property type="molecule type" value="Genomic_DNA"/>
</dbReference>
<keyword evidence="4 8" id="KW-0371">Homeobox</keyword>
<feature type="domain" description="Homeobox" evidence="10">
    <location>
        <begin position="137"/>
        <end position="200"/>
    </location>
</feature>
<dbReference type="CDD" id="cd00086">
    <property type="entry name" value="homeodomain"/>
    <property type="match status" value="1"/>
</dbReference>
<evidence type="ECO:0000256" key="9">
    <source>
        <dbReference type="SAM" id="MobiDB-lite"/>
    </source>
</evidence>
<dbReference type="STRING" id="86630.A0A367KBW4"/>
<dbReference type="InterPro" id="IPR001356">
    <property type="entry name" value="HD"/>
</dbReference>
<evidence type="ECO:0000313" key="12">
    <source>
        <dbReference type="Proteomes" id="UP000252139"/>
    </source>
</evidence>
<dbReference type="GO" id="GO:0006355">
    <property type="term" value="P:regulation of DNA-templated transcription"/>
    <property type="evidence" value="ECO:0007669"/>
    <property type="project" value="InterPro"/>
</dbReference>
<keyword evidence="3 8" id="KW-0238">DNA-binding</keyword>
<dbReference type="Proteomes" id="UP000252139">
    <property type="component" value="Unassembled WGS sequence"/>
</dbReference>
<evidence type="ECO:0000259" key="10">
    <source>
        <dbReference type="PROSITE" id="PS50071"/>
    </source>
</evidence>
<evidence type="ECO:0000256" key="2">
    <source>
        <dbReference type="ARBA" id="ARBA00023015"/>
    </source>
</evidence>
<dbReference type="InterPro" id="IPR050224">
    <property type="entry name" value="TALE_homeobox"/>
</dbReference>
<dbReference type="OrthoDB" id="10056939at2759"/>
<feature type="region of interest" description="Disordered" evidence="9">
    <location>
        <begin position="122"/>
        <end position="142"/>
    </location>
</feature>
<evidence type="ECO:0000256" key="6">
    <source>
        <dbReference type="ARBA" id="ARBA00023242"/>
    </source>
</evidence>
<evidence type="ECO:0000256" key="7">
    <source>
        <dbReference type="ARBA" id="ARBA00038021"/>
    </source>
</evidence>
<evidence type="ECO:0000313" key="11">
    <source>
        <dbReference type="EMBL" id="RCH99724.1"/>
    </source>
</evidence>
<keyword evidence="5" id="KW-0804">Transcription</keyword>
<dbReference type="Gene3D" id="1.10.10.60">
    <property type="entry name" value="Homeodomain-like"/>
    <property type="match status" value="1"/>
</dbReference>
<feature type="region of interest" description="Disordered" evidence="9">
    <location>
        <begin position="1"/>
        <end position="33"/>
    </location>
</feature>
<keyword evidence="12" id="KW-1185">Reference proteome</keyword>
<accession>A0A367KBW4</accession>
<dbReference type="SUPFAM" id="SSF46689">
    <property type="entry name" value="Homeodomain-like"/>
    <property type="match status" value="1"/>
</dbReference>